<dbReference type="SUPFAM" id="SSF51261">
    <property type="entry name" value="Duplicated hybrid motif"/>
    <property type="match status" value="1"/>
</dbReference>
<dbReference type="InterPro" id="IPR050570">
    <property type="entry name" value="Cell_wall_metabolism_enzyme"/>
</dbReference>
<proteinExistence type="predicted"/>
<dbReference type="PANTHER" id="PTHR21666:SF270">
    <property type="entry name" value="MUREIN HYDROLASE ACTIVATOR ENVC"/>
    <property type="match status" value="1"/>
</dbReference>
<dbReference type="Proteomes" id="UP000184171">
    <property type="component" value="Unassembled WGS sequence"/>
</dbReference>
<dbReference type="InterPro" id="IPR016047">
    <property type="entry name" value="M23ase_b-sheet_dom"/>
</dbReference>
<dbReference type="Gene3D" id="2.70.70.10">
    <property type="entry name" value="Glucose Permease (Domain IIA)"/>
    <property type="match status" value="1"/>
</dbReference>
<sequence length="288" mass="32162">MSKRFTVMVIPENGEKAHRIKVRRGTVGFVLTTCLVFLGILSFFVYSYFNFQIDAEELRRLRLANAEQRHGLQQLATDVELMREELAGLAESEARVLQLADFDIEPKAVPIAMGGIPEQDSDLAIDELQKQISQLQVAIELRRKSQEDVRSLLSDRVSVSRATPNGWPTKGWITSYFGMRQAPIGHGRRFHEGIDIAANTGTPIFATADGVVARVEFSRSYGKTVIIDHGYGYRTLYAHNSKNLAKRGMRIKRGDKIAEVGNTGVSTGPHVHYEVQLNGVPINPRKSL</sequence>
<keyword evidence="1" id="KW-1133">Transmembrane helix</keyword>
<name>A0A1M6BYF1_MALRU</name>
<protein>
    <submittedName>
        <fullName evidence="3">Murein DD-endopeptidase MepM and murein hydrolase activator NlpD, contain LysM domain</fullName>
    </submittedName>
</protein>
<evidence type="ECO:0000313" key="3">
    <source>
        <dbReference type="EMBL" id="SHI53737.1"/>
    </source>
</evidence>
<accession>A0A1M6BYF1</accession>
<feature type="domain" description="M23ase beta-sheet core" evidence="2">
    <location>
        <begin position="189"/>
        <end position="284"/>
    </location>
</feature>
<dbReference type="OrthoDB" id="9815245at2"/>
<keyword evidence="3" id="KW-0378">Hydrolase</keyword>
<keyword evidence="1" id="KW-0812">Transmembrane</keyword>
<gene>
    <name evidence="3" type="ORF">SAMN02745165_00342</name>
</gene>
<dbReference type="GO" id="GO:0004222">
    <property type="term" value="F:metalloendopeptidase activity"/>
    <property type="evidence" value="ECO:0007669"/>
    <property type="project" value="TreeGrafter"/>
</dbReference>
<organism evidence="3 4">
    <name type="scientific">Malonomonas rubra DSM 5091</name>
    <dbReference type="NCBI Taxonomy" id="1122189"/>
    <lineage>
        <taxon>Bacteria</taxon>
        <taxon>Pseudomonadati</taxon>
        <taxon>Thermodesulfobacteriota</taxon>
        <taxon>Desulfuromonadia</taxon>
        <taxon>Desulfuromonadales</taxon>
        <taxon>Geopsychrobacteraceae</taxon>
        <taxon>Malonomonas</taxon>
    </lineage>
</organism>
<reference evidence="3 4" key="1">
    <citation type="submission" date="2016-11" db="EMBL/GenBank/DDBJ databases">
        <authorList>
            <person name="Jaros S."/>
            <person name="Januszkiewicz K."/>
            <person name="Wedrychowicz H."/>
        </authorList>
    </citation>
    <scope>NUCLEOTIDE SEQUENCE [LARGE SCALE GENOMIC DNA]</scope>
    <source>
        <strain evidence="3 4">DSM 5091</strain>
    </source>
</reference>
<dbReference type="FunFam" id="2.70.70.10:FF:000006">
    <property type="entry name" value="M23 family peptidase"/>
    <property type="match status" value="1"/>
</dbReference>
<dbReference type="EMBL" id="FQZT01000001">
    <property type="protein sequence ID" value="SHI53737.1"/>
    <property type="molecule type" value="Genomic_DNA"/>
</dbReference>
<dbReference type="RefSeq" id="WP_139249274.1">
    <property type="nucleotide sequence ID" value="NZ_FQZT01000001.1"/>
</dbReference>
<evidence type="ECO:0000256" key="1">
    <source>
        <dbReference type="SAM" id="Phobius"/>
    </source>
</evidence>
<keyword evidence="4" id="KW-1185">Reference proteome</keyword>
<feature type="transmembrane region" description="Helical" evidence="1">
    <location>
        <begin position="26"/>
        <end position="49"/>
    </location>
</feature>
<dbReference type="CDD" id="cd12797">
    <property type="entry name" value="M23_peptidase"/>
    <property type="match status" value="1"/>
</dbReference>
<evidence type="ECO:0000259" key="2">
    <source>
        <dbReference type="Pfam" id="PF01551"/>
    </source>
</evidence>
<dbReference type="STRING" id="1122189.SAMN02745165_00342"/>
<dbReference type="InterPro" id="IPR011055">
    <property type="entry name" value="Dup_hybrid_motif"/>
</dbReference>
<keyword evidence="1" id="KW-0472">Membrane</keyword>
<dbReference type="AlphaFoldDB" id="A0A1M6BYF1"/>
<dbReference type="PANTHER" id="PTHR21666">
    <property type="entry name" value="PEPTIDASE-RELATED"/>
    <property type="match status" value="1"/>
</dbReference>
<evidence type="ECO:0000313" key="4">
    <source>
        <dbReference type="Proteomes" id="UP000184171"/>
    </source>
</evidence>
<dbReference type="Pfam" id="PF01551">
    <property type="entry name" value="Peptidase_M23"/>
    <property type="match status" value="1"/>
</dbReference>